<dbReference type="EMBL" id="CP009122">
    <property type="protein sequence ID" value="AJA08629.1"/>
    <property type="molecule type" value="Genomic_DNA"/>
</dbReference>
<feature type="domain" description="Rap1a immunity protein" evidence="2">
    <location>
        <begin position="30"/>
        <end position="115"/>
    </location>
</feature>
<feature type="signal peptide" evidence="1">
    <location>
        <begin position="1"/>
        <end position="21"/>
    </location>
</feature>
<keyword evidence="1" id="KW-0732">Signal</keyword>
<dbReference type="Pfam" id="PF18602">
    <property type="entry name" value="Rap1a"/>
    <property type="match status" value="1"/>
</dbReference>
<protein>
    <submittedName>
        <fullName evidence="3">Putative secreted protein</fullName>
    </submittedName>
</protein>
<dbReference type="STRING" id="1515612.SKP52_08570"/>
<dbReference type="OrthoDB" id="7449696at2"/>
<dbReference type="HOGENOM" id="CLU_1853930_0_0_5"/>
<reference evidence="3 4" key="1">
    <citation type="journal article" date="2015" name="Int. J. Syst. Evol. Microbiol.">
        <title>Description of Sphingopyxis fribergensis sp. nov. - a soil bacterium with the ability to degrade styrene and phenylacetic acid.</title>
        <authorList>
            <person name="Oelschlagel M."/>
            <person name="Ruckert C."/>
            <person name="Kalinowski J."/>
            <person name="Schmidt G."/>
            <person name="Schlomann M."/>
            <person name="Tischler D."/>
        </authorList>
    </citation>
    <scope>NUCLEOTIDE SEQUENCE [LARGE SCALE GENOMIC DNA]</scope>
    <source>
        <strain evidence="3 4">Kp5.2</strain>
    </source>
</reference>
<accession>A0A0A7PF89</accession>
<name>A0A0A7PF89_9SPHN</name>
<evidence type="ECO:0000259" key="2">
    <source>
        <dbReference type="Pfam" id="PF18602"/>
    </source>
</evidence>
<evidence type="ECO:0000313" key="4">
    <source>
        <dbReference type="Proteomes" id="UP000030907"/>
    </source>
</evidence>
<feature type="chain" id="PRO_5002030699" evidence="1">
    <location>
        <begin position="22"/>
        <end position="138"/>
    </location>
</feature>
<keyword evidence="4" id="KW-1185">Reference proteome</keyword>
<dbReference type="Gene3D" id="1.10.890.40">
    <property type="match status" value="1"/>
</dbReference>
<dbReference type="RefSeq" id="WP_039573845.1">
    <property type="nucleotide sequence ID" value="NZ_CP009122.1"/>
</dbReference>
<evidence type="ECO:0000256" key="1">
    <source>
        <dbReference type="SAM" id="SignalP"/>
    </source>
</evidence>
<dbReference type="KEGG" id="sphk:SKP52_08570"/>
<sequence>MTQLIILALLAGMAPTGSAGAQVRESLAGGNSYYNQCVAGPKDYSACIGYFMGIADAPIMNAGKSPEEALYCLPAGASYEQHRDVFHKFLRDNPQIRQISTHHLFMMAMNATFPCKSSPALSIDPNTGGLYISAPKPR</sequence>
<dbReference type="InterPro" id="IPR041238">
    <property type="entry name" value="Rap1a"/>
</dbReference>
<gene>
    <name evidence="3" type="ORF">SKP52_08570</name>
</gene>
<dbReference type="Proteomes" id="UP000030907">
    <property type="component" value="Chromosome"/>
</dbReference>
<proteinExistence type="predicted"/>
<evidence type="ECO:0000313" key="3">
    <source>
        <dbReference type="EMBL" id="AJA08629.1"/>
    </source>
</evidence>
<organism evidence="3 4">
    <name type="scientific">Sphingopyxis fribergensis</name>
    <dbReference type="NCBI Taxonomy" id="1515612"/>
    <lineage>
        <taxon>Bacteria</taxon>
        <taxon>Pseudomonadati</taxon>
        <taxon>Pseudomonadota</taxon>
        <taxon>Alphaproteobacteria</taxon>
        <taxon>Sphingomonadales</taxon>
        <taxon>Sphingomonadaceae</taxon>
        <taxon>Sphingopyxis</taxon>
    </lineage>
</organism>
<dbReference type="AlphaFoldDB" id="A0A0A7PF89"/>